<protein>
    <submittedName>
        <fullName evidence="1">Uncharacterized protein</fullName>
    </submittedName>
</protein>
<gene>
    <name evidence="1" type="ORF">G8J23_04480</name>
</gene>
<dbReference type="EMBL" id="JAANHJ010000001">
    <property type="protein sequence ID" value="MCG6225268.1"/>
    <property type="molecule type" value="Genomic_DNA"/>
</dbReference>
<sequence>MVQIAYIDKDRNTKVYANKLVEADKEKYKFYCPNEDCKAEMSLSIYEKYSNTFRANMKGKKHIEDCWAKKPELNQEYLTNKFNTESFIENLMNSQNSKSNNKKTNSSTEYKKHKKLSTLKDIFIYCRLHDIDEKIQTEYIRNIFLDDRNVNFYNQVGVCGYKFLSPKLIEFSFDKKNNNNHFIFKYGNIKGILYVNNKSTMKQILDKLDLFSGRKPKNIRTVIATSWYTIQDENKKVKYIKGKLINTKQIIDVSSYGI</sequence>
<proteinExistence type="predicted"/>
<comment type="caution">
    <text evidence="1">The sequence shown here is derived from an EMBL/GenBank/DDBJ whole genome shotgun (WGS) entry which is preliminary data.</text>
</comment>
<organism evidence="1 2">
    <name type="scientific">Staphylococcus warneri</name>
    <dbReference type="NCBI Taxonomy" id="1292"/>
    <lineage>
        <taxon>Bacteria</taxon>
        <taxon>Bacillati</taxon>
        <taxon>Bacillota</taxon>
        <taxon>Bacilli</taxon>
        <taxon>Bacillales</taxon>
        <taxon>Staphylococcaceae</taxon>
        <taxon>Staphylococcus</taxon>
    </lineage>
</organism>
<keyword evidence="2" id="KW-1185">Reference proteome</keyword>
<name>A0ABS9NES9_STAWA</name>
<evidence type="ECO:0000313" key="2">
    <source>
        <dbReference type="Proteomes" id="UP000814367"/>
    </source>
</evidence>
<accession>A0ABS9NES9</accession>
<evidence type="ECO:0000313" key="1">
    <source>
        <dbReference type="EMBL" id="MCG6225268.1"/>
    </source>
</evidence>
<dbReference type="Proteomes" id="UP000814367">
    <property type="component" value="Unassembled WGS sequence"/>
</dbReference>
<reference evidence="1 2" key="1">
    <citation type="submission" date="2020-03" db="EMBL/GenBank/DDBJ databases">
        <title>Comparative genetics of Staphylococcus warneri persistents from caprine mastitis.</title>
        <authorList>
            <person name="Franca C.A."/>
            <person name="Rosa D.S."/>
            <person name="Silva A."/>
            <person name="Rodrigues D.L.N."/>
            <person name="Santos R.G."/>
            <person name="Castillo R.E.H."/>
            <person name="Moreira M.A.S."/>
            <person name="Lima M.C."/>
            <person name="Gouveia G.V."/>
            <person name="Gouveia J.J.S."/>
            <person name="Souza R.F.S."/>
            <person name="Bertram B."/>
            <person name="Azevedo V."/>
            <person name="Costa M."/>
        </authorList>
    </citation>
    <scope>NUCLEOTIDE SEQUENCE [LARGE SCALE GENOMIC DNA]</scope>
    <source>
        <strain evidence="1 2">Cap 9.2</strain>
    </source>
</reference>